<proteinExistence type="predicted"/>
<protein>
    <submittedName>
        <fullName evidence="6">1-acyl-sn-glycerol-3-phosphate acyltransferase</fullName>
    </submittedName>
</protein>
<evidence type="ECO:0000313" key="6">
    <source>
        <dbReference type="EMBL" id="MTD94444.1"/>
    </source>
</evidence>
<dbReference type="SMART" id="SM00563">
    <property type="entry name" value="PlsC"/>
    <property type="match status" value="1"/>
</dbReference>
<comment type="caution">
    <text evidence="6">The sequence shown here is derived from an EMBL/GenBank/DDBJ whole genome shotgun (WGS) entry which is preliminary data.</text>
</comment>
<gene>
    <name evidence="6" type="ORF">GIW81_08865</name>
</gene>
<keyword evidence="4" id="KW-1133">Transmembrane helix</keyword>
<dbReference type="PANTHER" id="PTHR10434">
    <property type="entry name" value="1-ACYL-SN-GLYCEROL-3-PHOSPHATE ACYLTRANSFERASE"/>
    <property type="match status" value="1"/>
</dbReference>
<reference evidence="6 7" key="1">
    <citation type="submission" date="2019-11" db="EMBL/GenBank/DDBJ databases">
        <title>Identification of a novel strain.</title>
        <authorList>
            <person name="Xu Q."/>
            <person name="Wang G."/>
        </authorList>
    </citation>
    <scope>NUCLEOTIDE SEQUENCE [LARGE SCALE GENOMIC DNA]</scope>
    <source>
        <strain evidence="7">xq</strain>
    </source>
</reference>
<organism evidence="6 7">
    <name type="scientific">Hyphomicrobium album</name>
    <dbReference type="NCBI Taxonomy" id="2665159"/>
    <lineage>
        <taxon>Bacteria</taxon>
        <taxon>Pseudomonadati</taxon>
        <taxon>Pseudomonadota</taxon>
        <taxon>Alphaproteobacteria</taxon>
        <taxon>Hyphomicrobiales</taxon>
        <taxon>Hyphomicrobiaceae</taxon>
        <taxon>Hyphomicrobium</taxon>
    </lineage>
</organism>
<dbReference type="AlphaFoldDB" id="A0A6I3KHG0"/>
<keyword evidence="3 6" id="KW-0012">Acyltransferase</keyword>
<name>A0A6I3KHG0_9HYPH</name>
<evidence type="ECO:0000259" key="5">
    <source>
        <dbReference type="SMART" id="SM00563"/>
    </source>
</evidence>
<dbReference type="GO" id="GO:0003841">
    <property type="term" value="F:1-acylglycerol-3-phosphate O-acyltransferase activity"/>
    <property type="evidence" value="ECO:0007669"/>
    <property type="project" value="TreeGrafter"/>
</dbReference>
<evidence type="ECO:0000256" key="2">
    <source>
        <dbReference type="ARBA" id="ARBA00022679"/>
    </source>
</evidence>
<dbReference type="PANTHER" id="PTHR10434:SF40">
    <property type="entry name" value="1-ACYL-SN-GLYCEROL-3-PHOSPHATE ACYLTRANSFERASE"/>
    <property type="match status" value="1"/>
</dbReference>
<dbReference type="CDD" id="cd07989">
    <property type="entry name" value="LPLAT_AGPAT-like"/>
    <property type="match status" value="1"/>
</dbReference>
<keyword evidence="4" id="KW-0812">Transmembrane</keyword>
<dbReference type="Proteomes" id="UP000440694">
    <property type="component" value="Unassembled WGS sequence"/>
</dbReference>
<accession>A0A6I3KHG0</accession>
<evidence type="ECO:0000256" key="4">
    <source>
        <dbReference type="SAM" id="Phobius"/>
    </source>
</evidence>
<keyword evidence="2 6" id="KW-0808">Transferase</keyword>
<keyword evidence="4" id="KW-0472">Membrane</keyword>
<evidence type="ECO:0000313" key="7">
    <source>
        <dbReference type="Proteomes" id="UP000440694"/>
    </source>
</evidence>
<evidence type="ECO:0000256" key="1">
    <source>
        <dbReference type="ARBA" id="ARBA00005189"/>
    </source>
</evidence>
<feature type="transmembrane region" description="Helical" evidence="4">
    <location>
        <begin position="34"/>
        <end position="54"/>
    </location>
</feature>
<dbReference type="InterPro" id="IPR002123">
    <property type="entry name" value="Plipid/glycerol_acylTrfase"/>
</dbReference>
<dbReference type="Pfam" id="PF01553">
    <property type="entry name" value="Acyltransferase"/>
    <property type="match status" value="1"/>
</dbReference>
<dbReference type="GO" id="GO:0006654">
    <property type="term" value="P:phosphatidic acid biosynthetic process"/>
    <property type="evidence" value="ECO:0007669"/>
    <property type="project" value="TreeGrafter"/>
</dbReference>
<sequence length="258" mass="28865">MTLIRSLVFAVLFYLSTAIFVVGGSFLLFGPRRWAMAGLKAHAIVSLWLLRWVVGTRMEVRGRDKLPKPPYLVASKHQSAWDTFALIPIFTDPAMVMKWELTLIPFYGWFSRKFEHVFVRRERGPAALRHLVRDAQDRAAAGREIVLFPEGTRRAPGAEPDYKPGAVALYEGLGLPCVPLALNSGLYWPRREWVRYPGTIIVEILDALPPGLPRAEFKAELQKRIEGAASRLIVEAARSPNPPPISAETVARAESILA</sequence>
<dbReference type="SUPFAM" id="SSF69593">
    <property type="entry name" value="Glycerol-3-phosphate (1)-acyltransferase"/>
    <property type="match status" value="1"/>
</dbReference>
<evidence type="ECO:0000256" key="3">
    <source>
        <dbReference type="ARBA" id="ARBA00023315"/>
    </source>
</evidence>
<feature type="domain" description="Phospholipid/glycerol acyltransferase" evidence="5">
    <location>
        <begin position="71"/>
        <end position="185"/>
    </location>
</feature>
<comment type="pathway">
    <text evidence="1">Lipid metabolism.</text>
</comment>
<keyword evidence="7" id="KW-1185">Reference proteome</keyword>
<dbReference type="EMBL" id="WMBQ01000001">
    <property type="protein sequence ID" value="MTD94444.1"/>
    <property type="molecule type" value="Genomic_DNA"/>
</dbReference>
<feature type="transmembrane region" description="Helical" evidence="4">
    <location>
        <begin position="7"/>
        <end position="28"/>
    </location>
</feature>